<reference evidence="2 3" key="1">
    <citation type="submission" date="2016-02" db="EMBL/GenBank/DDBJ databases">
        <title>Band-tailed pigeon sequencing and assembly.</title>
        <authorList>
            <person name="Soares A.E."/>
            <person name="Novak B.J."/>
            <person name="Rice E.S."/>
            <person name="O'Connell B."/>
            <person name="Chang D."/>
            <person name="Weber S."/>
            <person name="Shapiro B."/>
        </authorList>
    </citation>
    <scope>NUCLEOTIDE SEQUENCE [LARGE SCALE GENOMIC DNA]</scope>
    <source>
        <strain evidence="2">BTP2013</strain>
        <tissue evidence="2">Blood</tissue>
    </source>
</reference>
<sequence length="103" mass="10340">MAPGDTGSGASQLPRPAGPGGLQIPACPAAGTSGSGVSAGHAGTHRSALSNRPIGGRRAWVGRVGLCVRACGGCWKARGRGRSAEHLRHPDVHLRCLSLLNAS</sequence>
<feature type="compositionally biased region" description="Low complexity" evidence="1">
    <location>
        <begin position="29"/>
        <end position="42"/>
    </location>
</feature>
<accession>A0A1V4KI46</accession>
<organism evidence="2 3">
    <name type="scientific">Patagioenas fasciata monilis</name>
    <dbReference type="NCBI Taxonomy" id="372326"/>
    <lineage>
        <taxon>Eukaryota</taxon>
        <taxon>Metazoa</taxon>
        <taxon>Chordata</taxon>
        <taxon>Craniata</taxon>
        <taxon>Vertebrata</taxon>
        <taxon>Euteleostomi</taxon>
        <taxon>Archelosauria</taxon>
        <taxon>Archosauria</taxon>
        <taxon>Dinosauria</taxon>
        <taxon>Saurischia</taxon>
        <taxon>Theropoda</taxon>
        <taxon>Coelurosauria</taxon>
        <taxon>Aves</taxon>
        <taxon>Neognathae</taxon>
        <taxon>Neoaves</taxon>
        <taxon>Columbimorphae</taxon>
        <taxon>Columbiformes</taxon>
        <taxon>Columbidae</taxon>
        <taxon>Patagioenas</taxon>
    </lineage>
</organism>
<evidence type="ECO:0000313" key="3">
    <source>
        <dbReference type="Proteomes" id="UP000190648"/>
    </source>
</evidence>
<dbReference type="AlphaFoldDB" id="A0A1V4KI46"/>
<protein>
    <submittedName>
        <fullName evidence="2">Uncharacterized protein</fullName>
    </submittedName>
</protein>
<keyword evidence="3" id="KW-1185">Reference proteome</keyword>
<dbReference type="EMBL" id="LSYS01003057">
    <property type="protein sequence ID" value="OPJ84098.1"/>
    <property type="molecule type" value="Genomic_DNA"/>
</dbReference>
<name>A0A1V4KI46_PATFA</name>
<gene>
    <name evidence="2" type="ORF">AV530_015597</name>
</gene>
<evidence type="ECO:0000256" key="1">
    <source>
        <dbReference type="SAM" id="MobiDB-lite"/>
    </source>
</evidence>
<comment type="caution">
    <text evidence="2">The sequence shown here is derived from an EMBL/GenBank/DDBJ whole genome shotgun (WGS) entry which is preliminary data.</text>
</comment>
<dbReference type="Proteomes" id="UP000190648">
    <property type="component" value="Unassembled WGS sequence"/>
</dbReference>
<proteinExistence type="predicted"/>
<evidence type="ECO:0000313" key="2">
    <source>
        <dbReference type="EMBL" id="OPJ84098.1"/>
    </source>
</evidence>
<feature type="region of interest" description="Disordered" evidence="1">
    <location>
        <begin position="1"/>
        <end position="54"/>
    </location>
</feature>